<dbReference type="CDD" id="cd19534">
    <property type="entry name" value="E_NRPS"/>
    <property type="match status" value="1"/>
</dbReference>
<comment type="caution">
    <text evidence="5">The sequence shown here is derived from an EMBL/GenBank/DDBJ whole genome shotgun (WGS) entry which is preliminary data.</text>
</comment>
<dbReference type="Proteomes" id="UP000548326">
    <property type="component" value="Unassembled WGS sequence"/>
</dbReference>
<dbReference type="InterPro" id="IPR020845">
    <property type="entry name" value="AMP-binding_CS"/>
</dbReference>
<evidence type="ECO:0000256" key="3">
    <source>
        <dbReference type="ARBA" id="ARBA00022553"/>
    </source>
</evidence>
<organism evidence="5 6">
    <name type="scientific">Mucilaginibacter lappiensis</name>
    <dbReference type="NCBI Taxonomy" id="354630"/>
    <lineage>
        <taxon>Bacteria</taxon>
        <taxon>Pseudomonadati</taxon>
        <taxon>Bacteroidota</taxon>
        <taxon>Sphingobacteriia</taxon>
        <taxon>Sphingobacteriales</taxon>
        <taxon>Sphingobacteriaceae</taxon>
        <taxon>Mucilaginibacter</taxon>
    </lineage>
</organism>
<dbReference type="InterPro" id="IPR009081">
    <property type="entry name" value="PP-bd_ACP"/>
</dbReference>
<dbReference type="SUPFAM" id="SSF52777">
    <property type="entry name" value="CoA-dependent acyltransferases"/>
    <property type="match status" value="6"/>
</dbReference>
<dbReference type="PROSITE" id="PS00455">
    <property type="entry name" value="AMP_BINDING"/>
    <property type="match status" value="1"/>
</dbReference>
<dbReference type="SUPFAM" id="SSF56801">
    <property type="entry name" value="Acetyl-CoA synthetase-like"/>
    <property type="match status" value="1"/>
</dbReference>
<dbReference type="InterPro" id="IPR010071">
    <property type="entry name" value="AA_adenyl_dom"/>
</dbReference>
<feature type="non-terminal residue" evidence="5">
    <location>
        <position position="1"/>
    </location>
</feature>
<evidence type="ECO:0000259" key="4">
    <source>
        <dbReference type="PROSITE" id="PS50075"/>
    </source>
</evidence>
<dbReference type="GO" id="GO:0003824">
    <property type="term" value="F:catalytic activity"/>
    <property type="evidence" value="ECO:0007669"/>
    <property type="project" value="InterPro"/>
</dbReference>
<dbReference type="PANTHER" id="PTHR45398">
    <property type="match status" value="1"/>
</dbReference>
<proteinExistence type="predicted"/>
<dbReference type="Pfam" id="PF00550">
    <property type="entry name" value="PP-binding"/>
    <property type="match status" value="2"/>
</dbReference>
<dbReference type="InterPro" id="IPR010060">
    <property type="entry name" value="NRPS_synth"/>
</dbReference>
<dbReference type="Pfam" id="PF00501">
    <property type="entry name" value="AMP-binding"/>
    <property type="match status" value="1"/>
</dbReference>
<comment type="cofactor">
    <cofactor evidence="1">
        <name>pantetheine 4'-phosphate</name>
        <dbReference type="ChEBI" id="CHEBI:47942"/>
    </cofactor>
</comment>
<dbReference type="CDD" id="cd19543">
    <property type="entry name" value="DCL_NRPS"/>
    <property type="match status" value="1"/>
</dbReference>
<feature type="domain" description="Carrier" evidence="4">
    <location>
        <begin position="1510"/>
        <end position="1585"/>
    </location>
</feature>
<evidence type="ECO:0000256" key="1">
    <source>
        <dbReference type="ARBA" id="ARBA00001957"/>
    </source>
</evidence>
<gene>
    <name evidence="5" type="ORF">HDF22_001528</name>
</gene>
<evidence type="ECO:0000256" key="2">
    <source>
        <dbReference type="ARBA" id="ARBA00022450"/>
    </source>
</evidence>
<evidence type="ECO:0000313" key="5">
    <source>
        <dbReference type="EMBL" id="MBB6127420.1"/>
    </source>
</evidence>
<dbReference type="InterPro" id="IPR023213">
    <property type="entry name" value="CAT-like_dom_sf"/>
</dbReference>
<dbReference type="FunFam" id="1.10.1200.10:FF:000005">
    <property type="entry name" value="Nonribosomal peptide synthetase 1"/>
    <property type="match status" value="1"/>
</dbReference>
<dbReference type="InterPro" id="IPR045851">
    <property type="entry name" value="AMP-bd_C_sf"/>
</dbReference>
<dbReference type="NCBIfam" id="TIGR01733">
    <property type="entry name" value="AA-adenyl-dom"/>
    <property type="match status" value="1"/>
</dbReference>
<dbReference type="PROSITE" id="PS00012">
    <property type="entry name" value="PHOSPHOPANTETHEINE"/>
    <property type="match status" value="1"/>
</dbReference>
<dbReference type="FunFam" id="3.40.50.980:FF:000001">
    <property type="entry name" value="Non-ribosomal peptide synthetase"/>
    <property type="match status" value="1"/>
</dbReference>
<dbReference type="NCBIfam" id="TIGR01720">
    <property type="entry name" value="NRPS-para261"/>
    <property type="match status" value="1"/>
</dbReference>
<dbReference type="PROSITE" id="PS50075">
    <property type="entry name" value="CARRIER"/>
    <property type="match status" value="2"/>
</dbReference>
<dbReference type="Pfam" id="PF00668">
    <property type="entry name" value="Condensation"/>
    <property type="match status" value="3"/>
</dbReference>
<dbReference type="Gene3D" id="3.30.300.30">
    <property type="match status" value="1"/>
</dbReference>
<dbReference type="EMBL" id="JACHCA010000004">
    <property type="protein sequence ID" value="MBB6127420.1"/>
    <property type="molecule type" value="Genomic_DNA"/>
</dbReference>
<keyword evidence="3" id="KW-0597">Phosphoprotein</keyword>
<dbReference type="Gene3D" id="2.30.38.10">
    <property type="entry name" value="Luciferase, Domain 3"/>
    <property type="match status" value="1"/>
</dbReference>
<dbReference type="Gene3D" id="1.10.1200.10">
    <property type="entry name" value="ACP-like"/>
    <property type="match status" value="2"/>
</dbReference>
<protein>
    <submittedName>
        <fullName evidence="5">Amino acid adenylation domain-containing protein/non-ribosomal peptide synthase protein (TIGR01720 family)</fullName>
    </submittedName>
</protein>
<dbReference type="InterPro" id="IPR006162">
    <property type="entry name" value="Ppantetheine_attach_site"/>
</dbReference>
<accession>A0A841J9H8</accession>
<reference evidence="5 6" key="1">
    <citation type="submission" date="2020-08" db="EMBL/GenBank/DDBJ databases">
        <title>Genomic Encyclopedia of Type Strains, Phase IV (KMG-V): Genome sequencing to study the core and pangenomes of soil and plant-associated prokaryotes.</title>
        <authorList>
            <person name="Whitman W."/>
        </authorList>
    </citation>
    <scope>NUCLEOTIDE SEQUENCE [LARGE SCALE GENOMIC DNA]</scope>
    <source>
        <strain evidence="5 6">MP601</strain>
    </source>
</reference>
<dbReference type="SUPFAM" id="SSF47336">
    <property type="entry name" value="ACP-like"/>
    <property type="match status" value="2"/>
</dbReference>
<dbReference type="InterPro" id="IPR001242">
    <property type="entry name" value="Condensation_dom"/>
</dbReference>
<evidence type="ECO:0000313" key="6">
    <source>
        <dbReference type="Proteomes" id="UP000548326"/>
    </source>
</evidence>
<dbReference type="Gene3D" id="3.40.50.980">
    <property type="match status" value="2"/>
</dbReference>
<sequence length="2052" mass="235340">NGKVDKKRLPDPAGLGLSSGVEYVAARTETEAQLISVYQDVLKRSLVGIKDDFFALGGDSIKSIQIVSRLKQRGYSLSIQDILLHPILEELASRINKVNRLIEQTNVEGIIPLSPIQSYFFESYPVNNHHYNQSVLLESKEPISREGIIGALDKIILHHDVLRMVYYKGDSGMIIQENKSIEQGYSFEVIECGEDALFFSQACDRIQSNIDLQNGPLFKVALFPGESRDRLLLVSHHLVIDGVSWRILFEDLSNLYSQYQQSVQLSLPLKTDSFSYWQKKQIEYSQSATLKKEDLYWSEIESSFIPTLSTDFVGSNLMKDTSSVSFLLDTELTEQLLRHCYKAWRTEINDILLSSLSLALKDVFGLEKILIKLEGHGREYIGSDIDITRTVGWFTTAYPVLFDLSEQKDKLLLLIGIKEHLHRIPNKGIGYGILRYLTESNYKLNPEITFNYLGDFGSGIGSENASDLFYFSSDSHGRSISEDLARGSILDISGIIVSGRLRLSIDYSRAQYKEDTIKSLLASYKSNLKEYIQLLSSTEQSYLTPIDITYNKLNVNSLLHVNEDGQIEDIYPLSPLQEGLYYYWLAYPGSSVSFEQMSYRLQGNLNIDVLKDSYDLLVSRHAILRTYFTQDLASIPLQVVNKAGRAKFEYLNKAKTVSTEVNRIRELDREAGFDLHVGSQMRLTVLELEDNIYEFIWSHHHILMDGWCVAILIREFFQIYHELINKREVKLAKAVPYSRYIDWLMKRDKSASMQYWRTLLSGYDTLTSLAKQNQPKPNQSVSNEANFVLQAQTVHQMKVFCSEIGITENTFIQTMWGLLLSKYNNTNDVVFGAIVSGRPAELEGVEDIIGLFINTIPVRIKFDPQQSILEILKQVQRNTIEGTNHHYTQLAEIQSESELGKKLFDHILIFENYPLQEIVKQGIMENEPKEQLTLLSTQGFERTNYDFSLSITPGNEYSFRITYDSELYSPDTFSRLERHYLKILEEVLVSPEFNVDKIDYVTDYDELQIKEIFNSTVENNKIDKSLVVLFEEQVEKTPLNEALITNNKSLSYQELNGYVNALAYYLREKYNVQSDDLIGIKLPRNEWMIIAVLSVLKAGGAYVPIDPDYPEERFKYIVKDSGCGLVIDETELDAFFNSGNYPNSNPERINKCSDLAYVIYTSGSTGEPKGVMVEHKSVTSFIGNFNRLNLSEGIRFGSTTNLTFDISVLEILGCLLKGLSLYLLDSANPEVIMDLIELGKIDAIQVTPSRLNQLLELENALNTLNKLQVLLVGGEVLSQQNYDKIKQLTYTRCFNLYGPTETTIWSAALNINESQKLSIGTPLSEEYIVILDKHSRLVPIGVEGEIYIGGSGLARGYLNKVELTKERFIEDLLTKGQKLYKTGDMGVWLEDGNISFIGRNDSQIKIRGYRIELGEIEVLLNANKDIDQVVVIDRLNRQQEREIIVYYRSERELTKLDLRNYLSLYLPTYILPDFFVKLDIFPLNFSGKIDRKGLPDPRDFDQLTDEIETEPINKVEEILLTIWKEVLDITVLSVVDHFFIIGGNSINLVRLNIQINKKFNIKLPLTTLLANLTIRALASCLETSGMVDANYWKDKRSTEEKEINTVNYISEFQLSYNQLEYFSKWKKIQGSVQLVSQFSELDLDVFGHAVNKLVYSHQSLRTVIVEQKGVVLQKIIPFEDFKFGPIINENVISSKQLKVLVECDMVKEFNLFESPLFRLSVYKLTGNSYIITLTMHHIIADGYSNGIIIKDLHDIYYNILNDIDQRSPILLSNYIDFVNWQHYFVNSPDGLDHKAYWSSKLHGFNHNLLLSDHYRTKSLDKVPGSIKITTNIQRSTFKQLEALCKRHELTVSNVMLGVLILLVSELNNELDITVNTLVSGRSSPLFKEFDFSNVLGLFANNLFVRNRIDRKISIEEFLKSVQYSFFEDLQYAQYPFVKLIEDLKISGDNAGLLDNSVFYNYHNYEYLKKQTSLTDIDIMEYSVENYAPINASIGLNIFELNEHMRVEFLYNQTLWCPEKALDVTRLYMSYIEEIMTNSHLSINRFYEKIISN</sequence>
<feature type="domain" description="Carrier" evidence="4">
    <location>
        <begin position="25"/>
        <end position="99"/>
    </location>
</feature>
<dbReference type="InterPro" id="IPR036736">
    <property type="entry name" value="ACP-like_sf"/>
</dbReference>
<dbReference type="Gene3D" id="3.30.559.30">
    <property type="entry name" value="Nonribosomal peptide synthetase, condensation domain"/>
    <property type="match status" value="3"/>
</dbReference>
<dbReference type="Gene3D" id="3.30.559.10">
    <property type="entry name" value="Chloramphenicol acetyltransferase-like domain"/>
    <property type="match status" value="3"/>
</dbReference>
<dbReference type="InterPro" id="IPR000873">
    <property type="entry name" value="AMP-dep_synth/lig_dom"/>
</dbReference>
<keyword evidence="2" id="KW-0596">Phosphopantetheine</keyword>
<name>A0A841J9H8_9SPHI</name>
<dbReference type="PANTHER" id="PTHR45398:SF1">
    <property type="entry name" value="ENZYME, PUTATIVE (JCVI)-RELATED"/>
    <property type="match status" value="1"/>
</dbReference>
<dbReference type="CDD" id="cd05930">
    <property type="entry name" value="A_NRPS"/>
    <property type="match status" value="1"/>
</dbReference>